<comment type="caution">
    <text evidence="1">The sequence shown here is derived from an EMBL/GenBank/DDBJ whole genome shotgun (WGS) entry which is preliminary data.</text>
</comment>
<proteinExistence type="predicted"/>
<name>A0A3M7SF95_BRAPC</name>
<evidence type="ECO:0000313" key="1">
    <source>
        <dbReference type="EMBL" id="RNA34399.1"/>
    </source>
</evidence>
<reference evidence="1 2" key="1">
    <citation type="journal article" date="2018" name="Sci. Rep.">
        <title>Genomic signatures of local adaptation to the degree of environmental predictability in rotifers.</title>
        <authorList>
            <person name="Franch-Gras L."/>
            <person name="Hahn C."/>
            <person name="Garcia-Roger E.M."/>
            <person name="Carmona M.J."/>
            <person name="Serra M."/>
            <person name="Gomez A."/>
        </authorList>
    </citation>
    <scope>NUCLEOTIDE SEQUENCE [LARGE SCALE GENOMIC DNA]</scope>
    <source>
        <strain evidence="1">HYR1</strain>
    </source>
</reference>
<dbReference type="Proteomes" id="UP000276133">
    <property type="component" value="Unassembled WGS sequence"/>
</dbReference>
<dbReference type="AlphaFoldDB" id="A0A3M7SF95"/>
<protein>
    <submittedName>
        <fullName evidence="1">Uncharacterized protein</fullName>
    </submittedName>
</protein>
<sequence>MTLKVMIIKINVQNFSFQVIIRTEMAACLDTIGTGSLINFLIFSTSSRRAFLPSGASAKHVIAFKINY</sequence>
<evidence type="ECO:0000313" key="2">
    <source>
        <dbReference type="Proteomes" id="UP000276133"/>
    </source>
</evidence>
<accession>A0A3M7SF95</accession>
<keyword evidence="2" id="KW-1185">Reference proteome</keyword>
<organism evidence="1 2">
    <name type="scientific">Brachionus plicatilis</name>
    <name type="common">Marine rotifer</name>
    <name type="synonym">Brachionus muelleri</name>
    <dbReference type="NCBI Taxonomy" id="10195"/>
    <lineage>
        <taxon>Eukaryota</taxon>
        <taxon>Metazoa</taxon>
        <taxon>Spiralia</taxon>
        <taxon>Gnathifera</taxon>
        <taxon>Rotifera</taxon>
        <taxon>Eurotatoria</taxon>
        <taxon>Monogononta</taxon>
        <taxon>Pseudotrocha</taxon>
        <taxon>Ploima</taxon>
        <taxon>Brachionidae</taxon>
        <taxon>Brachionus</taxon>
    </lineage>
</organism>
<gene>
    <name evidence="1" type="ORF">BpHYR1_042180</name>
</gene>
<dbReference type="EMBL" id="REGN01001486">
    <property type="protein sequence ID" value="RNA34399.1"/>
    <property type="molecule type" value="Genomic_DNA"/>
</dbReference>